<reference evidence="2" key="1">
    <citation type="journal article" date="2019" name="Int. J. Syst. Evol. Microbiol.">
        <title>The Global Catalogue of Microorganisms (GCM) 10K type strain sequencing project: providing services to taxonomists for standard genome sequencing and annotation.</title>
        <authorList>
            <consortium name="The Broad Institute Genomics Platform"/>
            <consortium name="The Broad Institute Genome Sequencing Center for Infectious Disease"/>
            <person name="Wu L."/>
            <person name="Ma J."/>
        </authorList>
    </citation>
    <scope>NUCLEOTIDE SEQUENCE [LARGE SCALE GENOMIC DNA]</scope>
    <source>
        <strain evidence="2">CCUG 61485</strain>
    </source>
</reference>
<evidence type="ECO:0008006" key="3">
    <source>
        <dbReference type="Google" id="ProtNLM"/>
    </source>
</evidence>
<accession>A0ABW3Y0B2</accession>
<sequence length="332" mass="39035">MIYYFIADLTELDPYQEISIVEGVTLKKIPVERLEQLKAYIKMYHPHDKMPMFNVPSNDFDNSYYEYKIAKELPSGGISRAKRSIDDFRYFVLEDSVSDRYNMMYAKAFALADKDYFVPFSFSTSSIKNSFNELCIYNYYNELNRIDTYWITNKIRVNRPKGFTNHDNKQVVSYLKLLEDFNQIKSDFPHIDKSLEDFFLTFELSNYSTFKIVSYIACLELLLVNGSQDRLKSISGQLQTKLNLLNNQWDNPIIIENHIKGPQTLTLGKVMETIYSYRSVVAHGDFIDFSKKLNILEDLDRVDILNFVRTILKKVIIYSLQNPKLIRDLKKC</sequence>
<protein>
    <recommendedName>
        <fullName evidence="3">Apea-like HEPN domain-containing protein</fullName>
    </recommendedName>
</protein>
<organism evidence="1 2">
    <name type="scientific">Namhaeicola litoreus</name>
    <dbReference type="NCBI Taxonomy" id="1052145"/>
    <lineage>
        <taxon>Bacteria</taxon>
        <taxon>Pseudomonadati</taxon>
        <taxon>Bacteroidota</taxon>
        <taxon>Flavobacteriia</taxon>
        <taxon>Flavobacteriales</taxon>
        <taxon>Flavobacteriaceae</taxon>
        <taxon>Namhaeicola</taxon>
    </lineage>
</organism>
<evidence type="ECO:0000313" key="2">
    <source>
        <dbReference type="Proteomes" id="UP001597201"/>
    </source>
</evidence>
<evidence type="ECO:0000313" key="1">
    <source>
        <dbReference type="EMBL" id="MFD1315257.1"/>
    </source>
</evidence>
<name>A0ABW3Y0B2_9FLAO</name>
<keyword evidence="2" id="KW-1185">Reference proteome</keyword>
<gene>
    <name evidence="1" type="ORF">ACFQ39_06475</name>
</gene>
<proteinExistence type="predicted"/>
<comment type="caution">
    <text evidence="1">The sequence shown here is derived from an EMBL/GenBank/DDBJ whole genome shotgun (WGS) entry which is preliminary data.</text>
</comment>
<dbReference type="Proteomes" id="UP001597201">
    <property type="component" value="Unassembled WGS sequence"/>
</dbReference>
<dbReference type="EMBL" id="JBHTMY010000002">
    <property type="protein sequence ID" value="MFD1315257.1"/>
    <property type="molecule type" value="Genomic_DNA"/>
</dbReference>
<dbReference type="RefSeq" id="WP_377177231.1">
    <property type="nucleotide sequence ID" value="NZ_JBHTMY010000002.1"/>
</dbReference>